<name>A0A1M5TII6_9BACT</name>
<dbReference type="AlphaFoldDB" id="A0A1M5TII6"/>
<organism evidence="1 2">
    <name type="scientific">Thermosipho atlanticus DSM 15807</name>
    <dbReference type="NCBI Taxonomy" id="1123380"/>
    <lineage>
        <taxon>Bacteria</taxon>
        <taxon>Thermotogati</taxon>
        <taxon>Thermotogota</taxon>
        <taxon>Thermotogae</taxon>
        <taxon>Thermotogales</taxon>
        <taxon>Fervidobacteriaceae</taxon>
        <taxon>Thermosipho</taxon>
    </lineage>
</organism>
<gene>
    <name evidence="1" type="ORF">SAMN02745199_1329</name>
</gene>
<dbReference type="STRING" id="1123380.SAMN02745199_1329"/>
<accession>A0A1M5TII6</accession>
<proteinExistence type="predicted"/>
<keyword evidence="2" id="KW-1185">Reference proteome</keyword>
<sequence length="406" mass="47014">MKKTIVFFLLLNLFLSIFSINIYINTFDNSIIINRKVYPIEGSPEKFRGKIKEYFKGINIPNAHIPSNLLILEDGQTIGSKGTIRVPQEVFKNLLELYQKNLIENFIIDYYPIEIYQNKILVRNLTKRTKLVEYLNIFLDEYEIPYLDIYYGEYDITPEVPKIKLTTFTFPDYGFYQVGFEDKGKVLLKTYINGSLSDNYGTLNPGTYTFFISAIDEIGLESSLTEQIIVPKSVRILKNEIYELGSNSRFGTLNFVGNRNFYEITPYIATITNVIVKDTSKPKIKIDFEKLFNGYCAINVNVSDFSAVKSQILLNNKVISNGIVKLKPGKNLLLVYSEDGFGNFTFSFKNIQLFNSLNESLEFFDRKKWINIGGILIKSPYIKTWVNPNKKRWIYESKTNIIEIFP</sequence>
<reference evidence="2" key="1">
    <citation type="submission" date="2016-11" db="EMBL/GenBank/DDBJ databases">
        <authorList>
            <person name="Varghese N."/>
            <person name="Submissions S."/>
        </authorList>
    </citation>
    <scope>NUCLEOTIDE SEQUENCE [LARGE SCALE GENOMIC DNA]</scope>
    <source>
        <strain evidence="2">DSM 15807</strain>
    </source>
</reference>
<dbReference type="EMBL" id="FQXN01000005">
    <property type="protein sequence ID" value="SHH50498.1"/>
    <property type="molecule type" value="Genomic_DNA"/>
</dbReference>
<protein>
    <submittedName>
        <fullName evidence="1">Uncharacterized protein</fullName>
    </submittedName>
</protein>
<dbReference type="RefSeq" id="WP_073073414.1">
    <property type="nucleotide sequence ID" value="NZ_FQXN01000005.1"/>
</dbReference>
<evidence type="ECO:0000313" key="2">
    <source>
        <dbReference type="Proteomes" id="UP000242592"/>
    </source>
</evidence>
<evidence type="ECO:0000313" key="1">
    <source>
        <dbReference type="EMBL" id="SHH50498.1"/>
    </source>
</evidence>
<dbReference type="Proteomes" id="UP000242592">
    <property type="component" value="Unassembled WGS sequence"/>
</dbReference>